<dbReference type="GO" id="GO:0016020">
    <property type="term" value="C:membrane"/>
    <property type="evidence" value="ECO:0007669"/>
    <property type="project" value="InterPro"/>
</dbReference>
<keyword evidence="1" id="KW-0812">Transmembrane</keyword>
<evidence type="ECO:0000256" key="2">
    <source>
        <dbReference type="ARBA" id="ARBA00022989"/>
    </source>
</evidence>
<organism evidence="4 5">
    <name type="scientific">Champsocephalus esox</name>
    <name type="common">pike icefish</name>
    <dbReference type="NCBI Taxonomy" id="159716"/>
    <lineage>
        <taxon>Eukaryota</taxon>
        <taxon>Metazoa</taxon>
        <taxon>Chordata</taxon>
        <taxon>Craniata</taxon>
        <taxon>Vertebrata</taxon>
        <taxon>Euteleostomi</taxon>
        <taxon>Actinopterygii</taxon>
        <taxon>Neopterygii</taxon>
        <taxon>Teleostei</taxon>
        <taxon>Neoteleostei</taxon>
        <taxon>Acanthomorphata</taxon>
        <taxon>Eupercaria</taxon>
        <taxon>Perciformes</taxon>
        <taxon>Notothenioidei</taxon>
        <taxon>Channichthyidae</taxon>
        <taxon>Champsocephalus</taxon>
    </lineage>
</organism>
<name>A0AAN7YD42_9TELE</name>
<accession>A0AAN7YD42</accession>
<dbReference type="Gene3D" id="1.20.1560.10">
    <property type="entry name" value="ABC transporter type 1, transmembrane domain"/>
    <property type="match status" value="1"/>
</dbReference>
<dbReference type="AlphaFoldDB" id="A0AAN7YD42"/>
<reference evidence="4 5" key="1">
    <citation type="journal article" date="2023" name="Mol. Biol. Evol.">
        <title>Genomics of Secondarily Temperate Adaptation in the Only Non-Antarctic Icefish.</title>
        <authorList>
            <person name="Rivera-Colon A.G."/>
            <person name="Rayamajhi N."/>
            <person name="Minhas B.F."/>
            <person name="Madrigal G."/>
            <person name="Bilyk K.T."/>
            <person name="Yoon V."/>
            <person name="Hune M."/>
            <person name="Gregory S."/>
            <person name="Cheng C.H.C."/>
            <person name="Catchen J.M."/>
        </authorList>
    </citation>
    <scope>NUCLEOTIDE SEQUENCE [LARGE SCALE GENOMIC DNA]</scope>
    <source>
        <strain evidence="4">JC2023a</strain>
    </source>
</reference>
<evidence type="ECO:0000256" key="3">
    <source>
        <dbReference type="ARBA" id="ARBA00023136"/>
    </source>
</evidence>
<gene>
    <name evidence="4" type="ORF">CesoFtcFv8_027731</name>
</gene>
<keyword evidence="5" id="KW-1185">Reference proteome</keyword>
<keyword evidence="3" id="KW-0472">Membrane</keyword>
<evidence type="ECO:0000256" key="1">
    <source>
        <dbReference type="ARBA" id="ARBA00022692"/>
    </source>
</evidence>
<dbReference type="SUPFAM" id="SSF90123">
    <property type="entry name" value="ABC transporter transmembrane region"/>
    <property type="match status" value="1"/>
</dbReference>
<proteinExistence type="predicted"/>
<comment type="caution">
    <text evidence="4">The sequence shown here is derived from an EMBL/GenBank/DDBJ whole genome shotgun (WGS) entry which is preliminary data.</text>
</comment>
<evidence type="ECO:0000313" key="5">
    <source>
        <dbReference type="Proteomes" id="UP001335648"/>
    </source>
</evidence>
<sequence length="73" mass="8212">MKIRVAMCHMIYNKALCLSSSAMGKTTTGQIVNLLSNDVNKFDDVSESEIFQRAEGLLFFPFLQHSWPTVSDV</sequence>
<evidence type="ECO:0000313" key="4">
    <source>
        <dbReference type="EMBL" id="KAK5875226.1"/>
    </source>
</evidence>
<dbReference type="EMBL" id="JAULUE010002069">
    <property type="protein sequence ID" value="KAK5875226.1"/>
    <property type="molecule type" value="Genomic_DNA"/>
</dbReference>
<dbReference type="InterPro" id="IPR036640">
    <property type="entry name" value="ABC1_TM_sf"/>
</dbReference>
<keyword evidence="2" id="KW-1133">Transmembrane helix</keyword>
<dbReference type="GO" id="GO:0005524">
    <property type="term" value="F:ATP binding"/>
    <property type="evidence" value="ECO:0007669"/>
    <property type="project" value="InterPro"/>
</dbReference>
<dbReference type="Proteomes" id="UP001335648">
    <property type="component" value="Unassembled WGS sequence"/>
</dbReference>
<protein>
    <submittedName>
        <fullName evidence="4">Uncharacterized protein</fullName>
    </submittedName>
</protein>